<name>A0ACC0DK13_9PEZI</name>
<comment type="caution">
    <text evidence="1">The sequence shown here is derived from an EMBL/GenBank/DDBJ whole genome shotgun (WGS) entry which is preliminary data.</text>
</comment>
<dbReference type="EMBL" id="MU394281">
    <property type="protein sequence ID" value="KAI6093099.1"/>
    <property type="molecule type" value="Genomic_DNA"/>
</dbReference>
<reference evidence="1 2" key="1">
    <citation type="journal article" date="2022" name="New Phytol.">
        <title>Ecological generalism drives hyperdiversity of secondary metabolite gene clusters in xylarialean endophytes.</title>
        <authorList>
            <person name="Franco M.E.E."/>
            <person name="Wisecaver J.H."/>
            <person name="Arnold A.E."/>
            <person name="Ju Y.M."/>
            <person name="Slot J.C."/>
            <person name="Ahrendt S."/>
            <person name="Moore L.P."/>
            <person name="Eastman K.E."/>
            <person name="Scott K."/>
            <person name="Konkel Z."/>
            <person name="Mondo S.J."/>
            <person name="Kuo A."/>
            <person name="Hayes R.D."/>
            <person name="Haridas S."/>
            <person name="Andreopoulos B."/>
            <person name="Riley R."/>
            <person name="LaButti K."/>
            <person name="Pangilinan J."/>
            <person name="Lipzen A."/>
            <person name="Amirebrahimi M."/>
            <person name="Yan J."/>
            <person name="Adam C."/>
            <person name="Keymanesh K."/>
            <person name="Ng V."/>
            <person name="Louie K."/>
            <person name="Northen T."/>
            <person name="Drula E."/>
            <person name="Henrissat B."/>
            <person name="Hsieh H.M."/>
            <person name="Youens-Clark K."/>
            <person name="Lutzoni F."/>
            <person name="Miadlikowska J."/>
            <person name="Eastwood D.C."/>
            <person name="Hamelin R.C."/>
            <person name="Grigoriev I.V."/>
            <person name="U'Ren J.M."/>
        </authorList>
    </citation>
    <scope>NUCLEOTIDE SEQUENCE [LARGE SCALE GENOMIC DNA]</scope>
    <source>
        <strain evidence="1 2">ER1909</strain>
    </source>
</reference>
<organism evidence="1 2">
    <name type="scientific">Hypoxylon rubiginosum</name>
    <dbReference type="NCBI Taxonomy" id="110542"/>
    <lineage>
        <taxon>Eukaryota</taxon>
        <taxon>Fungi</taxon>
        <taxon>Dikarya</taxon>
        <taxon>Ascomycota</taxon>
        <taxon>Pezizomycotina</taxon>
        <taxon>Sordariomycetes</taxon>
        <taxon>Xylariomycetidae</taxon>
        <taxon>Xylariales</taxon>
        <taxon>Hypoxylaceae</taxon>
        <taxon>Hypoxylon</taxon>
    </lineage>
</organism>
<protein>
    <submittedName>
        <fullName evidence="1">Uncharacterized protein</fullName>
    </submittedName>
</protein>
<proteinExistence type="predicted"/>
<accession>A0ACC0DK13</accession>
<evidence type="ECO:0000313" key="2">
    <source>
        <dbReference type="Proteomes" id="UP001497680"/>
    </source>
</evidence>
<evidence type="ECO:0000313" key="1">
    <source>
        <dbReference type="EMBL" id="KAI6093099.1"/>
    </source>
</evidence>
<gene>
    <name evidence="1" type="ORF">F4821DRAFT_75177</name>
</gene>
<dbReference type="Proteomes" id="UP001497680">
    <property type="component" value="Unassembled WGS sequence"/>
</dbReference>
<keyword evidence="2" id="KW-1185">Reference proteome</keyword>
<sequence length="625" mass="68771">MFDVIWTDPNRELMGERIIRKEQEARVKDREKKQRSDSGRRSASTGSSASSERGFGLFANRSRRKTPTPKDPTTSPVLLTSSSSKASRTSAYGVRSLLQHHDDSEATVKPAEGVHLPVQLQEAAEVSSLSSPDSTMSKWTQPSAVSNGTSAGAPVDDPATTLRPEHVIQTLGPSSFITRSTEVAYSNRDPDIDIDQLISEVHISADQEKPQTPPLPDVPETSDPLAFDDPGSVASPVQSPMTPPPTEHRNNEGVYIGWNGNERLGNADAWKPPHEWDCTPTKENAARSEEEKLYNSRASDDSDQCMSPGLGALQREVRMMAAAEPELMLANIKSSMGHASDATVYKELEMAKKRWLFSALQHQGYIQLTECGDICPGSPGAKSPRAPRILALYETQASASFLAALHPQASISHLSPKPISPSLFPNVHPILVPAISASAGSRPLAPQLYSAVTCLPMPALFASSEIPLMLRAIYRCLAPGGALHLTLIDPQPVSSSMGPKLRQWLFEKLLIQLEKRCRTTLPSGTFPAWLAVARLRGYGSTLTTVSVRAVHERNATSDDMRDRASVESELRCLIARMLWQEIWGKYVHADRWWWEEEEIVQECIEKGTYWQYSHIVAVKGKKQTS</sequence>